<organism evidence="1 2">
    <name type="scientific">Synaphobranchus kaupii</name>
    <name type="common">Kaup's arrowtooth eel</name>
    <dbReference type="NCBI Taxonomy" id="118154"/>
    <lineage>
        <taxon>Eukaryota</taxon>
        <taxon>Metazoa</taxon>
        <taxon>Chordata</taxon>
        <taxon>Craniata</taxon>
        <taxon>Vertebrata</taxon>
        <taxon>Euteleostomi</taxon>
        <taxon>Actinopterygii</taxon>
        <taxon>Neopterygii</taxon>
        <taxon>Teleostei</taxon>
        <taxon>Anguilliformes</taxon>
        <taxon>Synaphobranchidae</taxon>
        <taxon>Synaphobranchus</taxon>
    </lineage>
</organism>
<sequence>MGYRIGSVGESTVSNESDKSAALVVLTSELQNAKELNILLSGLKLKHAPNPTYLGVTLDRTLSFKEHLKGTAAKVKSRNNLLCKLAGSKWGAAAPTLRTSALALAYSAAEYCAPVWSRSPHTHHVDTQLNTTMRIITGTIRSTPLPWLPVLSNITPPHIRRVALTQRMLQKVRDSPHLPIHADIFKPPTARLPSRRPIWKEPPPDDFTTQSAWEREWEAKDVPNKHLVSDPTQQVPGTNLPRRQWSTLNRFRTGHGPCLASLHRWGSSPSPLCAYGEEQTMEHIIEACPLQRLKGGLDILHTADQEATAWLEDFAFAK</sequence>
<gene>
    <name evidence="1" type="ORF">SKAU_G00227110</name>
</gene>
<accession>A0A9Q1IS01</accession>
<dbReference type="PANTHER" id="PTHR36688:SF1">
    <property type="entry name" value="ENDONUCLEASE_EXONUCLEASE_PHOSPHATASE DOMAIN-CONTAINING PROTEIN"/>
    <property type="match status" value="1"/>
</dbReference>
<reference evidence="1" key="1">
    <citation type="journal article" date="2023" name="Science">
        <title>Genome structures resolve the early diversification of teleost fishes.</title>
        <authorList>
            <person name="Parey E."/>
            <person name="Louis A."/>
            <person name="Montfort J."/>
            <person name="Bouchez O."/>
            <person name="Roques C."/>
            <person name="Iampietro C."/>
            <person name="Lluch J."/>
            <person name="Castinel A."/>
            <person name="Donnadieu C."/>
            <person name="Desvignes T."/>
            <person name="Floi Bucao C."/>
            <person name="Jouanno E."/>
            <person name="Wen M."/>
            <person name="Mejri S."/>
            <person name="Dirks R."/>
            <person name="Jansen H."/>
            <person name="Henkel C."/>
            <person name="Chen W.J."/>
            <person name="Zahm M."/>
            <person name="Cabau C."/>
            <person name="Klopp C."/>
            <person name="Thompson A.W."/>
            <person name="Robinson-Rechavi M."/>
            <person name="Braasch I."/>
            <person name="Lecointre G."/>
            <person name="Bobe J."/>
            <person name="Postlethwait J.H."/>
            <person name="Berthelot C."/>
            <person name="Roest Crollius H."/>
            <person name="Guiguen Y."/>
        </authorList>
    </citation>
    <scope>NUCLEOTIDE SEQUENCE</scope>
    <source>
        <strain evidence="1">WJC10195</strain>
    </source>
</reference>
<dbReference type="EMBL" id="JAINUF010000008">
    <property type="protein sequence ID" value="KAJ8351235.1"/>
    <property type="molecule type" value="Genomic_DNA"/>
</dbReference>
<dbReference type="PANTHER" id="PTHR36688">
    <property type="entry name" value="ENDO/EXONUCLEASE/PHOSPHATASE DOMAIN-CONTAINING PROTEIN"/>
    <property type="match status" value="1"/>
</dbReference>
<dbReference type="OrthoDB" id="6602578at2759"/>
<name>A0A9Q1IS01_SYNKA</name>
<evidence type="ECO:0000313" key="1">
    <source>
        <dbReference type="EMBL" id="KAJ8351235.1"/>
    </source>
</evidence>
<keyword evidence="2" id="KW-1185">Reference proteome</keyword>
<dbReference type="InterPro" id="IPR052560">
    <property type="entry name" value="RdDP_mobile_element"/>
</dbReference>
<evidence type="ECO:0000313" key="2">
    <source>
        <dbReference type="Proteomes" id="UP001152622"/>
    </source>
</evidence>
<protein>
    <submittedName>
        <fullName evidence="1">Uncharacterized protein</fullName>
    </submittedName>
</protein>
<dbReference type="Proteomes" id="UP001152622">
    <property type="component" value="Chromosome 8"/>
</dbReference>
<proteinExistence type="predicted"/>
<comment type="caution">
    <text evidence="1">The sequence shown here is derived from an EMBL/GenBank/DDBJ whole genome shotgun (WGS) entry which is preliminary data.</text>
</comment>
<dbReference type="AlphaFoldDB" id="A0A9Q1IS01"/>